<organism evidence="1 2">
    <name type="scientific">Thermosipho japonicus</name>
    <dbReference type="NCBI Taxonomy" id="90323"/>
    <lineage>
        <taxon>Bacteria</taxon>
        <taxon>Thermotogati</taxon>
        <taxon>Thermotogota</taxon>
        <taxon>Thermotogae</taxon>
        <taxon>Thermotogales</taxon>
        <taxon>Fervidobacteriaceae</taxon>
        <taxon>Thermosipho</taxon>
    </lineage>
</organism>
<gene>
    <name evidence="1" type="ORF">HNP65_000103</name>
</gene>
<dbReference type="Proteomes" id="UP000555828">
    <property type="component" value="Unassembled WGS sequence"/>
</dbReference>
<evidence type="ECO:0000313" key="1">
    <source>
        <dbReference type="EMBL" id="MBB6061681.1"/>
    </source>
</evidence>
<sequence length="147" mass="16725">MIGYLSVKKILDKYIGGILIINDKGIPVEFKYTEPIIPTAIQKIIYGSSLEEYLSTEIIGKTLIEKIENKPEIIFVDSQELLSLENVVFLAELKTPTEESLEINNRYFKIIPLKENVKSILIDISEKIDITEPFSRLEKALNYVCGS</sequence>
<name>A0A841GTF5_9BACT</name>
<dbReference type="AlphaFoldDB" id="A0A841GTF5"/>
<evidence type="ECO:0000313" key="2">
    <source>
        <dbReference type="Proteomes" id="UP000555828"/>
    </source>
</evidence>
<accession>A0A841GTF5</accession>
<proteinExistence type="predicted"/>
<reference evidence="1 2" key="1">
    <citation type="submission" date="2020-08" db="EMBL/GenBank/DDBJ databases">
        <title>Genomic Encyclopedia of Type Strains, Phase IV (KMG-IV): sequencing the most valuable type-strain genomes for metagenomic binning, comparative biology and taxonomic classification.</title>
        <authorList>
            <person name="Goeker M."/>
        </authorList>
    </citation>
    <scope>NUCLEOTIDE SEQUENCE [LARGE SCALE GENOMIC DNA]</scope>
    <source>
        <strain evidence="1 2">DSM 13481</strain>
    </source>
</reference>
<dbReference type="EMBL" id="JACHEX010000001">
    <property type="protein sequence ID" value="MBB6061681.1"/>
    <property type="molecule type" value="Genomic_DNA"/>
</dbReference>
<keyword evidence="2" id="KW-1185">Reference proteome</keyword>
<comment type="caution">
    <text evidence="1">The sequence shown here is derived from an EMBL/GenBank/DDBJ whole genome shotgun (WGS) entry which is preliminary data.</text>
</comment>
<dbReference type="RefSeq" id="WP_184618457.1">
    <property type="nucleotide sequence ID" value="NZ_JACHEX010000001.1"/>
</dbReference>
<protein>
    <submittedName>
        <fullName evidence="1">Uncharacterized protein</fullName>
    </submittedName>
</protein>